<feature type="transmembrane region" description="Helical" evidence="1">
    <location>
        <begin position="186"/>
        <end position="206"/>
    </location>
</feature>
<feature type="transmembrane region" description="Helical" evidence="1">
    <location>
        <begin position="226"/>
        <end position="248"/>
    </location>
</feature>
<feature type="transmembrane region" description="Helical" evidence="1">
    <location>
        <begin position="54"/>
        <end position="70"/>
    </location>
</feature>
<evidence type="ECO:0000256" key="1">
    <source>
        <dbReference type="SAM" id="Phobius"/>
    </source>
</evidence>
<dbReference type="AlphaFoldDB" id="A0A1D3TTM0"/>
<keyword evidence="1" id="KW-0812">Transmembrane</keyword>
<proteinExistence type="predicted"/>
<feature type="transmembrane region" description="Helical" evidence="1">
    <location>
        <begin position="374"/>
        <end position="395"/>
    </location>
</feature>
<keyword evidence="3" id="KW-1185">Reference proteome</keyword>
<evidence type="ECO:0000313" key="3">
    <source>
        <dbReference type="Proteomes" id="UP000199315"/>
    </source>
</evidence>
<dbReference type="STRING" id="1619234.SAMN05421730_10108"/>
<dbReference type="Proteomes" id="UP000199315">
    <property type="component" value="Unassembled WGS sequence"/>
</dbReference>
<reference evidence="2 3" key="1">
    <citation type="submission" date="2016-09" db="EMBL/GenBank/DDBJ databases">
        <authorList>
            <person name="Capua I."/>
            <person name="De Benedictis P."/>
            <person name="Joannis T."/>
            <person name="Lombin L.H."/>
            <person name="Cattoli G."/>
        </authorList>
    </citation>
    <scope>NUCLEOTIDE SEQUENCE [LARGE SCALE GENOMIC DNA]</scope>
    <source>
        <strain evidence="2 3">GluBS11</strain>
    </source>
</reference>
<feature type="transmembrane region" description="Helical" evidence="1">
    <location>
        <begin position="91"/>
        <end position="119"/>
    </location>
</feature>
<organism evidence="2 3">
    <name type="scientific">Anaerobium acetethylicum</name>
    <dbReference type="NCBI Taxonomy" id="1619234"/>
    <lineage>
        <taxon>Bacteria</taxon>
        <taxon>Bacillati</taxon>
        <taxon>Bacillota</taxon>
        <taxon>Clostridia</taxon>
        <taxon>Lachnospirales</taxon>
        <taxon>Lachnospiraceae</taxon>
        <taxon>Anaerobium</taxon>
    </lineage>
</organism>
<evidence type="ECO:0000313" key="2">
    <source>
        <dbReference type="EMBL" id="SCP97341.1"/>
    </source>
</evidence>
<sequence length="527" mass="60263">MVRQFRGELVREGQNKGIVLLLLVFTYFCGTNIPVAKAANMSAGEYMLLSLSNHYYIVYGLFLFFMFWIFKNIRNENNIELIRYRDHGHYFAVRNGAAAIKIVIIIFMHVSIAAILGVMNFGLSDEFRGHALDTYYTSTLQFIYRFKDYFNSPLQATAAVCIYMAIGFLFIYKIMFYVYKLFGDRIVIISLCIILINVFIGFKTEVDESVLEVVFLNNYFLLHHSLFLNGIWAVGTNIVIAFLAPMLLNRTAIRKNRGKRTGQGSNSYLRDMAEGKLLISAAAVMILIGMNLWVMIYGNHNWMDFLFLNVNGFSKSNFYWKEFLSFISYFVIPIFMISMFLEKEKMNRNTISLFRYGSHEKWYRNVDKILRTYVVKYSILYVGLLLFLTSAAFFFNRSGKSDLAEEFIGNYGITSSQFLELALFAAVVRGVELLVLFEVDILIFRISGNTTVAFLMTGLGYLLAGSDIAQRTAYPFGSSALYNILETVSREGIGKGCLYVVMADAGLLSILMFTNKLLWGDRNGKCD</sequence>
<dbReference type="EMBL" id="FMKA01000010">
    <property type="protein sequence ID" value="SCP97341.1"/>
    <property type="molecule type" value="Genomic_DNA"/>
</dbReference>
<feature type="transmembrane region" description="Helical" evidence="1">
    <location>
        <begin position="442"/>
        <end position="464"/>
    </location>
</feature>
<keyword evidence="1" id="KW-0472">Membrane</keyword>
<protein>
    <submittedName>
        <fullName evidence="2">Uncharacterized protein</fullName>
    </submittedName>
</protein>
<feature type="transmembrane region" description="Helical" evidence="1">
    <location>
        <begin position="498"/>
        <end position="519"/>
    </location>
</feature>
<dbReference type="RefSeq" id="WP_091233345.1">
    <property type="nucleotide sequence ID" value="NZ_FMKA01000010.1"/>
</dbReference>
<feature type="transmembrane region" description="Helical" evidence="1">
    <location>
        <begin position="318"/>
        <end position="341"/>
    </location>
</feature>
<gene>
    <name evidence="2" type="ORF">SAMN05421730_10108</name>
</gene>
<feature type="transmembrane region" description="Helical" evidence="1">
    <location>
        <begin position="156"/>
        <end position="179"/>
    </location>
</feature>
<name>A0A1D3TTM0_9FIRM</name>
<feature type="transmembrane region" description="Helical" evidence="1">
    <location>
        <begin position="277"/>
        <end position="298"/>
    </location>
</feature>
<accession>A0A1D3TTM0</accession>
<keyword evidence="1" id="KW-1133">Transmembrane helix</keyword>